<dbReference type="RefSeq" id="XP_033524787.1">
    <property type="nucleotide sequence ID" value="XM_033667948.1"/>
</dbReference>
<dbReference type="AlphaFoldDB" id="A0A6A6AF15"/>
<proteinExistence type="predicted"/>
<dbReference type="Pfam" id="PF13508">
    <property type="entry name" value="Acetyltransf_7"/>
    <property type="match status" value="1"/>
</dbReference>
<dbReference type="InterPro" id="IPR052523">
    <property type="entry name" value="Trichothecene_AcTrans"/>
</dbReference>
<dbReference type="Gene3D" id="3.40.630.30">
    <property type="match status" value="1"/>
</dbReference>
<keyword evidence="4" id="KW-1185">Reference proteome</keyword>
<evidence type="ECO:0000313" key="4">
    <source>
        <dbReference type="Proteomes" id="UP000799771"/>
    </source>
</evidence>
<protein>
    <submittedName>
        <fullName evidence="3">Acyl-CoA N-acyltransferase</fullName>
    </submittedName>
</protein>
<dbReference type="PANTHER" id="PTHR42791">
    <property type="entry name" value="GNAT FAMILY ACETYLTRANSFERASE"/>
    <property type="match status" value="1"/>
</dbReference>
<organism evidence="3 4">
    <name type="scientific">Dothidotthia symphoricarpi CBS 119687</name>
    <dbReference type="NCBI Taxonomy" id="1392245"/>
    <lineage>
        <taxon>Eukaryota</taxon>
        <taxon>Fungi</taxon>
        <taxon>Dikarya</taxon>
        <taxon>Ascomycota</taxon>
        <taxon>Pezizomycotina</taxon>
        <taxon>Dothideomycetes</taxon>
        <taxon>Pleosporomycetidae</taxon>
        <taxon>Pleosporales</taxon>
        <taxon>Dothidotthiaceae</taxon>
        <taxon>Dothidotthia</taxon>
    </lineage>
</organism>
<sequence length="238" mass="27153">MCCEWLLSKAKPSDSAAIASLFALSWTSPFTRLQFGNVDAQALSTTMAPFIEQQIKQQNRQFVVIRQPATDEVVAVAQWTLPVAKALSEDEETPEENNERQQFEDEAYRKKLPDSSNKDLILEFTVGLRELKQQVLQGRQHFLLENVATHPDFRGRGFARRLVEWVFPQADVLNVLVYLDTASDNPAMRLYQKLGFEEKGRHTIQDLSKFVTSQELEVHGASNDHTHVAFIRYPNCVS</sequence>
<evidence type="ECO:0000313" key="3">
    <source>
        <dbReference type="EMBL" id="KAF2130400.1"/>
    </source>
</evidence>
<keyword evidence="3" id="KW-0012">Acyltransferase</keyword>
<dbReference type="PROSITE" id="PS51186">
    <property type="entry name" value="GNAT"/>
    <property type="match status" value="1"/>
</dbReference>
<feature type="region of interest" description="Disordered" evidence="1">
    <location>
        <begin position="87"/>
        <end position="109"/>
    </location>
</feature>
<dbReference type="Proteomes" id="UP000799771">
    <property type="component" value="Unassembled WGS sequence"/>
</dbReference>
<dbReference type="PANTHER" id="PTHR42791:SF1">
    <property type="entry name" value="N-ACETYLTRANSFERASE DOMAIN-CONTAINING PROTEIN"/>
    <property type="match status" value="1"/>
</dbReference>
<dbReference type="InterPro" id="IPR000182">
    <property type="entry name" value="GNAT_dom"/>
</dbReference>
<evidence type="ECO:0000256" key="1">
    <source>
        <dbReference type="SAM" id="MobiDB-lite"/>
    </source>
</evidence>
<dbReference type="GeneID" id="54408380"/>
<evidence type="ECO:0000259" key="2">
    <source>
        <dbReference type="PROSITE" id="PS51186"/>
    </source>
</evidence>
<accession>A0A6A6AF15</accession>
<reference evidence="3" key="1">
    <citation type="journal article" date="2020" name="Stud. Mycol.">
        <title>101 Dothideomycetes genomes: a test case for predicting lifestyles and emergence of pathogens.</title>
        <authorList>
            <person name="Haridas S."/>
            <person name="Albert R."/>
            <person name="Binder M."/>
            <person name="Bloem J."/>
            <person name="Labutti K."/>
            <person name="Salamov A."/>
            <person name="Andreopoulos B."/>
            <person name="Baker S."/>
            <person name="Barry K."/>
            <person name="Bills G."/>
            <person name="Bluhm B."/>
            <person name="Cannon C."/>
            <person name="Castanera R."/>
            <person name="Culley D."/>
            <person name="Daum C."/>
            <person name="Ezra D."/>
            <person name="Gonzalez J."/>
            <person name="Henrissat B."/>
            <person name="Kuo A."/>
            <person name="Liang C."/>
            <person name="Lipzen A."/>
            <person name="Lutzoni F."/>
            <person name="Magnuson J."/>
            <person name="Mondo S."/>
            <person name="Nolan M."/>
            <person name="Ohm R."/>
            <person name="Pangilinan J."/>
            <person name="Park H.-J."/>
            <person name="Ramirez L."/>
            <person name="Alfaro M."/>
            <person name="Sun H."/>
            <person name="Tritt A."/>
            <person name="Yoshinaga Y."/>
            <person name="Zwiers L.-H."/>
            <person name="Turgeon B."/>
            <person name="Goodwin S."/>
            <person name="Spatafora J."/>
            <person name="Crous P."/>
            <person name="Grigoriev I."/>
        </authorList>
    </citation>
    <scope>NUCLEOTIDE SEQUENCE</scope>
    <source>
        <strain evidence="3">CBS 119687</strain>
    </source>
</reference>
<dbReference type="CDD" id="cd04301">
    <property type="entry name" value="NAT_SF"/>
    <property type="match status" value="1"/>
</dbReference>
<keyword evidence="3" id="KW-0808">Transferase</keyword>
<gene>
    <name evidence="3" type="ORF">P153DRAFT_365995</name>
</gene>
<dbReference type="GO" id="GO:0016747">
    <property type="term" value="F:acyltransferase activity, transferring groups other than amino-acyl groups"/>
    <property type="evidence" value="ECO:0007669"/>
    <property type="project" value="InterPro"/>
</dbReference>
<name>A0A6A6AF15_9PLEO</name>
<dbReference type="SUPFAM" id="SSF55729">
    <property type="entry name" value="Acyl-CoA N-acyltransferases (Nat)"/>
    <property type="match status" value="1"/>
</dbReference>
<feature type="domain" description="N-acetyltransferase" evidence="2">
    <location>
        <begin position="71"/>
        <end position="217"/>
    </location>
</feature>
<dbReference type="OrthoDB" id="410198at2759"/>
<dbReference type="EMBL" id="ML977504">
    <property type="protein sequence ID" value="KAF2130400.1"/>
    <property type="molecule type" value="Genomic_DNA"/>
</dbReference>
<dbReference type="InterPro" id="IPR016181">
    <property type="entry name" value="Acyl_CoA_acyltransferase"/>
</dbReference>
<feature type="compositionally biased region" description="Basic and acidic residues" evidence="1">
    <location>
        <begin position="97"/>
        <end position="109"/>
    </location>
</feature>